<dbReference type="PROSITE" id="PS51891">
    <property type="entry name" value="CENP_V_GFA"/>
    <property type="match status" value="1"/>
</dbReference>
<feature type="domain" description="CENP-V/GFA" evidence="5">
    <location>
        <begin position="8"/>
        <end position="108"/>
    </location>
</feature>
<protein>
    <submittedName>
        <fullName evidence="6">Aldehyde-activating protein</fullName>
    </submittedName>
</protein>
<evidence type="ECO:0000256" key="4">
    <source>
        <dbReference type="ARBA" id="ARBA00023239"/>
    </source>
</evidence>
<comment type="caution">
    <text evidence="6">The sequence shown here is derived from an EMBL/GenBank/DDBJ whole genome shotgun (WGS) entry which is preliminary data.</text>
</comment>
<evidence type="ECO:0000259" key="5">
    <source>
        <dbReference type="PROSITE" id="PS51891"/>
    </source>
</evidence>
<evidence type="ECO:0000256" key="1">
    <source>
        <dbReference type="ARBA" id="ARBA00005495"/>
    </source>
</evidence>
<dbReference type="GO" id="GO:0046872">
    <property type="term" value="F:metal ion binding"/>
    <property type="evidence" value="ECO:0007669"/>
    <property type="project" value="UniProtKB-KW"/>
</dbReference>
<dbReference type="InterPro" id="IPR011057">
    <property type="entry name" value="Mss4-like_sf"/>
</dbReference>
<organism evidence="6 7">
    <name type="scientific">Mangrovibacter phragmitis</name>
    <dbReference type="NCBI Taxonomy" id="1691903"/>
    <lineage>
        <taxon>Bacteria</taxon>
        <taxon>Pseudomonadati</taxon>
        <taxon>Pseudomonadota</taxon>
        <taxon>Gammaproteobacteria</taxon>
        <taxon>Enterobacterales</taxon>
        <taxon>Enterobacteriaceae</taxon>
        <taxon>Mangrovibacter</taxon>
    </lineage>
</organism>
<keyword evidence="7" id="KW-1185">Reference proteome</keyword>
<dbReference type="Proteomes" id="UP000078225">
    <property type="component" value="Unassembled WGS sequence"/>
</dbReference>
<gene>
    <name evidence="6" type="ORF">A9B99_03550</name>
</gene>
<dbReference type="InterPro" id="IPR006913">
    <property type="entry name" value="CENP-V/GFA"/>
</dbReference>
<dbReference type="Pfam" id="PF04828">
    <property type="entry name" value="GFA"/>
    <property type="match status" value="1"/>
</dbReference>
<name>A0A1B7L968_9ENTR</name>
<sequence length="155" mass="17197">MNKDLLPAEGECRCGKIAMRIDAPPILTMACHCSGCQKMSASAYSLTAAIPRDAFSVTRGEPVIGGLHGEDARHFFCPYCMTWLFTRLNDSLPFVNVHPTLFANLAWSTPFIETWTREKLPWAKTPAVHSFPEFPPPTSFKGLLQAYAQHVQAQA</sequence>
<reference evidence="7" key="1">
    <citation type="submission" date="2016-05" db="EMBL/GenBank/DDBJ databases">
        <authorList>
            <person name="Behera P."/>
            <person name="Vaishampayan P."/>
            <person name="Singh N."/>
            <person name="Raina V."/>
            <person name="Suar M."/>
            <person name="Pattnaik A."/>
            <person name="Rastogi G."/>
        </authorList>
    </citation>
    <scope>NUCLEOTIDE SEQUENCE [LARGE SCALE GENOMIC DNA]</scope>
    <source>
        <strain evidence="7">MP23</strain>
    </source>
</reference>
<keyword evidence="3" id="KW-0862">Zinc</keyword>
<dbReference type="Gene3D" id="3.90.1590.10">
    <property type="entry name" value="glutathione-dependent formaldehyde- activating enzyme (gfa)"/>
    <property type="match status" value="1"/>
</dbReference>
<keyword evidence="2" id="KW-0479">Metal-binding</keyword>
<evidence type="ECO:0000256" key="2">
    <source>
        <dbReference type="ARBA" id="ARBA00022723"/>
    </source>
</evidence>
<dbReference type="RefSeq" id="WP_064594671.1">
    <property type="nucleotide sequence ID" value="NZ_LYRP01000001.1"/>
</dbReference>
<evidence type="ECO:0000313" key="6">
    <source>
        <dbReference type="EMBL" id="OAT78790.1"/>
    </source>
</evidence>
<dbReference type="AlphaFoldDB" id="A0A1B7L968"/>
<dbReference type="STRING" id="1691903.A9B99_03550"/>
<dbReference type="PANTHER" id="PTHR33337:SF40">
    <property type="entry name" value="CENP-V_GFA DOMAIN-CONTAINING PROTEIN-RELATED"/>
    <property type="match status" value="1"/>
</dbReference>
<evidence type="ECO:0000313" key="7">
    <source>
        <dbReference type="Proteomes" id="UP000078225"/>
    </source>
</evidence>
<accession>A0A1B7L968</accession>
<evidence type="ECO:0000256" key="3">
    <source>
        <dbReference type="ARBA" id="ARBA00022833"/>
    </source>
</evidence>
<keyword evidence="4" id="KW-0456">Lyase</keyword>
<proteinExistence type="inferred from homology"/>
<dbReference type="PANTHER" id="PTHR33337">
    <property type="entry name" value="GFA DOMAIN-CONTAINING PROTEIN"/>
    <property type="match status" value="1"/>
</dbReference>
<dbReference type="EMBL" id="LYRP01000001">
    <property type="protein sequence ID" value="OAT78790.1"/>
    <property type="molecule type" value="Genomic_DNA"/>
</dbReference>
<dbReference type="SUPFAM" id="SSF51316">
    <property type="entry name" value="Mss4-like"/>
    <property type="match status" value="1"/>
</dbReference>
<dbReference type="GO" id="GO:0016846">
    <property type="term" value="F:carbon-sulfur lyase activity"/>
    <property type="evidence" value="ECO:0007669"/>
    <property type="project" value="InterPro"/>
</dbReference>
<comment type="similarity">
    <text evidence="1">Belongs to the Gfa family.</text>
</comment>